<dbReference type="Gene3D" id="3.30.70.270">
    <property type="match status" value="1"/>
</dbReference>
<dbReference type="CDD" id="cd01644">
    <property type="entry name" value="RT_pepA17"/>
    <property type="match status" value="1"/>
</dbReference>
<dbReference type="InterPro" id="IPR043128">
    <property type="entry name" value="Rev_trsase/Diguanyl_cyclase"/>
</dbReference>
<dbReference type="PANTHER" id="PTHR47331">
    <property type="entry name" value="PHD-TYPE DOMAIN-CONTAINING PROTEIN"/>
    <property type="match status" value="1"/>
</dbReference>
<gene>
    <name evidence="1" type="ORF">ECPE_LOCUS134</name>
</gene>
<dbReference type="PANTHER" id="PTHR47331:SF1">
    <property type="entry name" value="GAG-LIKE PROTEIN"/>
    <property type="match status" value="1"/>
</dbReference>
<evidence type="ECO:0000313" key="3">
    <source>
        <dbReference type="WBParaSite" id="ECPE_0000013301-mRNA-1"/>
    </source>
</evidence>
<dbReference type="WBParaSite" id="ECPE_0000013301-mRNA-1">
    <property type="protein sequence ID" value="ECPE_0000013301-mRNA-1"/>
    <property type="gene ID" value="ECPE_0000013301"/>
</dbReference>
<dbReference type="Gene3D" id="3.10.10.10">
    <property type="entry name" value="HIV Type 1 Reverse Transcriptase, subunit A, domain 1"/>
    <property type="match status" value="1"/>
</dbReference>
<dbReference type="OrthoDB" id="10052339at2759"/>
<reference evidence="1 2" key="2">
    <citation type="submission" date="2018-11" db="EMBL/GenBank/DDBJ databases">
        <authorList>
            <consortium name="Pathogen Informatics"/>
        </authorList>
    </citation>
    <scope>NUCLEOTIDE SEQUENCE [LARGE SCALE GENOMIC DNA]</scope>
    <source>
        <strain evidence="1 2">Egypt</strain>
    </source>
</reference>
<sequence>MKSVNCLAAKDSNLMHQVMRMYDAELADAQLLDQGISVDDTEAIAIVESGTSMENYASALSRLNSLKRRLITNETLRFRYAQTMKMTTEKGCALPVLGEQLQCDFHPRCYLPHHAVLNPKKPEKLRIVLDCAVKHKGQSLNDTLYQGPDTIANLVGIILRFRKVRVAVTADIEEMFMQVKVPKHDRGALTFLWWPQGDPPKNPEEYQLKDHPFGATSSLFCANFALNRAAREFGSGYGRAVLKAIEENVYVDDCLALSTTCDEALRFTKEITELLGGGGFKLRRWSSNSPELAESLSEDSTSTNLVQLSQFDSSCQRALACSGTQQEMFLSSSSSY</sequence>
<dbReference type="Proteomes" id="UP000272942">
    <property type="component" value="Unassembled WGS sequence"/>
</dbReference>
<name>A0A182ZZJ9_9TREM</name>
<dbReference type="InterPro" id="IPR043502">
    <property type="entry name" value="DNA/RNA_pol_sf"/>
</dbReference>
<evidence type="ECO:0000313" key="2">
    <source>
        <dbReference type="Proteomes" id="UP000272942"/>
    </source>
</evidence>
<protein>
    <submittedName>
        <fullName evidence="3">Reverse transcriptase domain-containing protein</fullName>
    </submittedName>
</protein>
<evidence type="ECO:0000313" key="1">
    <source>
        <dbReference type="EMBL" id="VDP19148.1"/>
    </source>
</evidence>
<dbReference type="EMBL" id="UZAN01000364">
    <property type="protein sequence ID" value="VDP19148.1"/>
    <property type="molecule type" value="Genomic_DNA"/>
</dbReference>
<dbReference type="SUPFAM" id="SSF56672">
    <property type="entry name" value="DNA/RNA polymerases"/>
    <property type="match status" value="1"/>
</dbReference>
<proteinExistence type="predicted"/>
<reference evidence="3" key="1">
    <citation type="submission" date="2016-06" db="UniProtKB">
        <authorList>
            <consortium name="WormBaseParasite"/>
        </authorList>
    </citation>
    <scope>IDENTIFICATION</scope>
</reference>
<dbReference type="AlphaFoldDB" id="A0A182ZZJ9"/>
<keyword evidence="2" id="KW-1185">Reference proteome</keyword>
<organism evidence="3">
    <name type="scientific">Echinostoma caproni</name>
    <dbReference type="NCBI Taxonomy" id="27848"/>
    <lineage>
        <taxon>Eukaryota</taxon>
        <taxon>Metazoa</taxon>
        <taxon>Spiralia</taxon>
        <taxon>Lophotrochozoa</taxon>
        <taxon>Platyhelminthes</taxon>
        <taxon>Trematoda</taxon>
        <taxon>Digenea</taxon>
        <taxon>Plagiorchiida</taxon>
        <taxon>Echinostomata</taxon>
        <taxon>Echinostomatoidea</taxon>
        <taxon>Echinostomatidae</taxon>
        <taxon>Echinostoma</taxon>
    </lineage>
</organism>
<accession>A0A182ZZJ9</accession>